<evidence type="ECO:0000256" key="5">
    <source>
        <dbReference type="ARBA" id="ARBA00023203"/>
    </source>
</evidence>
<accession>A0A1G4HKU8</accession>
<keyword evidence="1 6" id="KW-0547">Nucleotide-binding</keyword>
<dbReference type="VEuPathDB" id="PlasmoDB:PVPAM_140056100"/>
<dbReference type="PRINTS" id="PR00193">
    <property type="entry name" value="MYOSINHEAVY"/>
</dbReference>
<dbReference type="GO" id="GO:0007015">
    <property type="term" value="P:actin filament organization"/>
    <property type="evidence" value="ECO:0007669"/>
    <property type="project" value="TreeGrafter"/>
</dbReference>
<evidence type="ECO:0000313" key="9">
    <source>
        <dbReference type="EMBL" id="SCO75545.1"/>
    </source>
</evidence>
<keyword evidence="2 6" id="KW-0067">ATP-binding</keyword>
<proteinExistence type="inferred from homology"/>
<dbReference type="Pfam" id="PF00063">
    <property type="entry name" value="Myosin_head"/>
    <property type="match status" value="1"/>
</dbReference>
<evidence type="ECO:0000256" key="1">
    <source>
        <dbReference type="ARBA" id="ARBA00022741"/>
    </source>
</evidence>
<feature type="region of interest" description="Disordered" evidence="7">
    <location>
        <begin position="1648"/>
        <end position="1688"/>
    </location>
</feature>
<dbReference type="Gene3D" id="1.20.58.530">
    <property type="match status" value="1"/>
</dbReference>
<comment type="similarity">
    <text evidence="6">Belongs to the TRAFAC class myosin-kinesin ATPase superfamily. Myosin family.</text>
</comment>
<dbReference type="Gene3D" id="1.20.120.720">
    <property type="entry name" value="Myosin VI head, motor domain, U50 subdomain"/>
    <property type="match status" value="1"/>
</dbReference>
<evidence type="ECO:0000256" key="2">
    <source>
        <dbReference type="ARBA" id="ARBA00022840"/>
    </source>
</evidence>
<feature type="region of interest" description="Disordered" evidence="7">
    <location>
        <begin position="17"/>
        <end position="43"/>
    </location>
</feature>
<feature type="compositionally biased region" description="Gly residues" evidence="7">
    <location>
        <begin position="1677"/>
        <end position="1688"/>
    </location>
</feature>
<dbReference type="VEuPathDB" id="PlasmoDB:PVW1_120026800"/>
<sequence>MASLQLKSNETFYYSNVSNAGEGPTSGAGAPKGEESSERKDVEMKFHSDKHVWCFYNDMYKKMEVCGFSPSGKTYTLKRKGETLENVPAEKVTPCLKEHIQLDSENNIDIIQLNEPNVIENLQNRYAKNKIYTFHASLLLAINPYKQIPGLYGEESMHRYLSKFGKGSGGGSESGSSGAHIYDIGNLAYKNMVLKGKRQTIVVSGHSGSGKTENCKILFKYFHYMFFHRSGVAAAAEAAAEGGEAGVAAAAAGGDATGQRIDKLIYINSIIEAMSNAKTIKNNNSSRCGRINELLFEERRRRTDETIFNHCFTNMKIRILLLEINRCIRHNKGERNFHVFYEIVRGLTDAELSQRGLVRDVHRYRLLRCADHGEDIPTGESALEEERKDQKNFHHLMDGLRYIQYDEGRISQFVDVVAGVIHLGEIDPGGEGQEEGAGEEEGVGGEESNLGGSPNADSYQNACFCLGLPLAELQSTIRFKSIHVSGERIRTQRSRDNAMNTLHSLIKVIYKNLFCKLVGDINRTHLSGEESEEVMNESAQVRSNHTISILDLYGFEELASNDFEQLCINLANEKLNNYYILNEVEKEKLIHREENILWREVPIPNYKDTILFVEKLFLSLDDITKLNSCGQKKVDEDFFSYLLQSERSYLEKGTYGFVSSRDGSYTDRRHGVRRNVFFVRHYAGCVAYTVSGWIGKNSDRVEAEIGELIARSGNWFLGGEATVGGGGTMEVSGGSAVVGGCSTEATASPLRGDANYFLASARGVPTQESSPPTCNKNILSVSKKYIKELDKLFSNMKETDLHYIRCILPNEQMRRDNLKRRLIYTQLKQCGAIEMVKIVNRGLSHKVLKGEFLNRCRRDVPKELQHCRDDDIAYYFMRLFDEANSFKVGKNYIFMGSGVYTEVHGYLYGDHLHQMGRHHLPLMEERKKKILKEINTRRFRRSVWVVQIHNWLSTHYRTYLQKKKRMKEKACDYMFKVYLIFKTVMGVKRSLGYNVGRLQRVLARKAYGGFFRRVQMRARARALRRGNHTKWGKRPKGGTQVGVEEGTKEDAQVGVEEGTKEGTQVGVAGGLVQKGSPPPCDGTTANGLSHTAAEIFVATPDHHHHVYSSIDWVVVFREKQVHLYRVAYAFERVCKQYLPDFGAVTLRKRLLPCGGDPPPAQLGTDTYMPLPIHCIGQHPLYKNIFIAVEGDLSVRIFSYPTLDSIKRFLRRKIHLMKRGSGDIPSTYLPQLHRSRRFGGPSGGASTMGATAGESQPGDLFSEDNLNMFMHMYKDVYVLSSLGKVAGGAEVVDRGTEVVDGGAEVVDGGAEVVDGGAEVVDGGAEVVDGRTARNNPGECALLRRIHKEEYIEQEVCANPSFKILKVAFLPTSLSHFVCLSYEQRGREHYLLVTLVNCCSKPTYNYTTKIRITSVIESAQFWKFLLQTGGDSLAGVTEPVAVGRRCPGDQNEEKKKHVESYLSTLQISPISNSLVVIHGACLLSLVQIHHYSLGSSDVCLREYERRFLRVAFSLICFEVFSHVCEEHLGRLSPDLKHRLVVDELFGRGEKRSNIEEGSNIEERSNTQICLNGSGDSDTSAHLAGPLDEVKKQPDEATPQEPPRQCSLYAFSPRGEIYLLTNGERGGSSGELFRHGPWGVRKLAVRRRSAGEGAAWEGATGEKATEEGATEEGATEEGATGEGATGEGATGGLPPPCSYYGVFSMNISHFYKQEYHKSFVTLRPSIQATIRKYARAGREPVTGVSGSSRIRSGINSMSSRMSKSLFPDVCVLREWTGSGFEGVQRECLYYSLRNGGEAMTLCRGEGRPSPPPDSTNDPTYSTHACSPLGHLDTLLLLRRDHRDGSYALEFFNVVSGKGRVVPLE</sequence>
<protein>
    <submittedName>
        <fullName evidence="9">Myosin D, putative</fullName>
    </submittedName>
</protein>
<dbReference type="SUPFAM" id="SSF52540">
    <property type="entry name" value="P-loop containing nucleoside triphosphate hydrolases"/>
    <property type="match status" value="1"/>
</dbReference>
<gene>
    <name evidence="9" type="ORF">PVC01_140053700</name>
</gene>
<dbReference type="GO" id="GO:0005737">
    <property type="term" value="C:cytoplasm"/>
    <property type="evidence" value="ECO:0007669"/>
    <property type="project" value="TreeGrafter"/>
</dbReference>
<evidence type="ECO:0000259" key="8">
    <source>
        <dbReference type="PROSITE" id="PS51456"/>
    </source>
</evidence>
<dbReference type="GO" id="GO:0016459">
    <property type="term" value="C:myosin complex"/>
    <property type="evidence" value="ECO:0007669"/>
    <property type="project" value="UniProtKB-KW"/>
</dbReference>
<dbReference type="GO" id="GO:0016020">
    <property type="term" value="C:membrane"/>
    <property type="evidence" value="ECO:0007669"/>
    <property type="project" value="TreeGrafter"/>
</dbReference>
<keyword evidence="3 6" id="KW-0518">Myosin</keyword>
<dbReference type="GO" id="GO:0005524">
    <property type="term" value="F:ATP binding"/>
    <property type="evidence" value="ECO:0007669"/>
    <property type="project" value="UniProtKB-UniRule"/>
</dbReference>
<feature type="region of interest" description="Disordered" evidence="7">
    <location>
        <begin position="1028"/>
        <end position="1059"/>
    </location>
</feature>
<dbReference type="PANTHER" id="PTHR13140:SF706">
    <property type="entry name" value="DILUTE CLASS UNCONVENTIONAL MYOSIN, ISOFORM C"/>
    <property type="match status" value="1"/>
</dbReference>
<dbReference type="VEuPathDB" id="PlasmoDB:PVP01_1448000"/>
<feature type="compositionally biased region" description="Basic and acidic residues" evidence="7">
    <location>
        <begin position="32"/>
        <end position="43"/>
    </location>
</feature>
<dbReference type="Gene3D" id="1.10.10.820">
    <property type="match status" value="1"/>
</dbReference>
<feature type="region of interest" description="Actin-binding" evidence="6">
    <location>
        <begin position="789"/>
        <end position="811"/>
    </location>
</feature>
<keyword evidence="5 6" id="KW-0009">Actin-binding</keyword>
<dbReference type="InterPro" id="IPR027417">
    <property type="entry name" value="P-loop_NTPase"/>
</dbReference>
<reference evidence="9 10" key="1">
    <citation type="submission" date="2016-07" db="EMBL/GenBank/DDBJ databases">
        <authorList>
            <consortium name="Pathogen Informatics"/>
        </authorList>
    </citation>
    <scope>NUCLEOTIDE SEQUENCE [LARGE SCALE GENOMIC DNA]</scope>
</reference>
<feature type="compositionally biased region" description="Acidic residues" evidence="7">
    <location>
        <begin position="432"/>
        <end position="444"/>
    </location>
</feature>
<name>A0A1G4HKU8_PLAVI</name>
<organism evidence="9 10">
    <name type="scientific">Plasmodium vivax</name>
    <name type="common">malaria parasite P. vivax</name>
    <dbReference type="NCBI Taxonomy" id="5855"/>
    <lineage>
        <taxon>Eukaryota</taxon>
        <taxon>Sar</taxon>
        <taxon>Alveolata</taxon>
        <taxon>Apicomplexa</taxon>
        <taxon>Aconoidasida</taxon>
        <taxon>Haemosporida</taxon>
        <taxon>Plasmodiidae</taxon>
        <taxon>Plasmodium</taxon>
        <taxon>Plasmodium (Plasmodium)</taxon>
    </lineage>
</organism>
<dbReference type="SMART" id="SM00242">
    <property type="entry name" value="MYSc"/>
    <property type="match status" value="1"/>
</dbReference>
<evidence type="ECO:0000256" key="6">
    <source>
        <dbReference type="PROSITE-ProRule" id="PRU00782"/>
    </source>
</evidence>
<feature type="compositionally biased region" description="Low complexity" evidence="7">
    <location>
        <begin position="1648"/>
        <end position="1659"/>
    </location>
</feature>
<dbReference type="Proteomes" id="UP000305196">
    <property type="component" value="Chromosome 14"/>
</dbReference>
<keyword evidence="4 6" id="KW-0505">Motor protein</keyword>
<feature type="binding site" evidence="6">
    <location>
        <begin position="205"/>
        <end position="212"/>
    </location>
    <ligand>
        <name>ATP</name>
        <dbReference type="ChEBI" id="CHEBI:30616"/>
    </ligand>
</feature>
<dbReference type="EMBL" id="LT615269">
    <property type="protein sequence ID" value="SCO75545.1"/>
    <property type="molecule type" value="Genomic_DNA"/>
</dbReference>
<evidence type="ECO:0000256" key="4">
    <source>
        <dbReference type="ARBA" id="ARBA00023175"/>
    </source>
</evidence>
<dbReference type="InterPro" id="IPR001609">
    <property type="entry name" value="Myosin_head_motor_dom-like"/>
</dbReference>
<feature type="domain" description="Myosin motor" evidence="8">
    <location>
        <begin position="102"/>
        <end position="912"/>
    </location>
</feature>
<dbReference type="GO" id="GO:0000146">
    <property type="term" value="F:microfilament motor activity"/>
    <property type="evidence" value="ECO:0007669"/>
    <property type="project" value="TreeGrafter"/>
</dbReference>
<dbReference type="GO" id="GO:0051015">
    <property type="term" value="F:actin filament binding"/>
    <property type="evidence" value="ECO:0007669"/>
    <property type="project" value="TreeGrafter"/>
</dbReference>
<evidence type="ECO:0000256" key="3">
    <source>
        <dbReference type="ARBA" id="ARBA00023123"/>
    </source>
</evidence>
<dbReference type="Gene3D" id="3.40.850.10">
    <property type="entry name" value="Kinesin motor domain"/>
    <property type="match status" value="1"/>
</dbReference>
<dbReference type="PANTHER" id="PTHR13140">
    <property type="entry name" value="MYOSIN"/>
    <property type="match status" value="1"/>
</dbReference>
<feature type="region of interest" description="Disordered" evidence="7">
    <location>
        <begin position="1799"/>
        <end position="1819"/>
    </location>
</feature>
<dbReference type="PROSITE" id="PS51456">
    <property type="entry name" value="MYOSIN_MOTOR"/>
    <property type="match status" value="1"/>
</dbReference>
<feature type="region of interest" description="Disordered" evidence="7">
    <location>
        <begin position="425"/>
        <end position="452"/>
    </location>
</feature>
<dbReference type="VEuPathDB" id="PlasmoDB:PVX_124120"/>
<evidence type="ECO:0000256" key="7">
    <source>
        <dbReference type="SAM" id="MobiDB-lite"/>
    </source>
</evidence>
<dbReference type="InterPro" id="IPR036961">
    <property type="entry name" value="Kinesin_motor_dom_sf"/>
</dbReference>
<evidence type="ECO:0000313" key="10">
    <source>
        <dbReference type="Proteomes" id="UP000305196"/>
    </source>
</evidence>